<keyword evidence="4" id="KW-1185">Reference proteome</keyword>
<dbReference type="Pfam" id="PF14559">
    <property type="entry name" value="TPR_19"/>
    <property type="match status" value="1"/>
</dbReference>
<dbReference type="InterPro" id="IPR049052">
    <property type="entry name" value="nSTAND1"/>
</dbReference>
<dbReference type="InterPro" id="IPR027417">
    <property type="entry name" value="P-loop_NTPase"/>
</dbReference>
<evidence type="ECO:0000256" key="1">
    <source>
        <dbReference type="SAM" id="MobiDB-lite"/>
    </source>
</evidence>
<dbReference type="Proteomes" id="UP000282674">
    <property type="component" value="Unassembled WGS sequence"/>
</dbReference>
<dbReference type="PANTHER" id="PTHR47691">
    <property type="entry name" value="REGULATOR-RELATED"/>
    <property type="match status" value="1"/>
</dbReference>
<evidence type="ECO:0000259" key="2">
    <source>
        <dbReference type="Pfam" id="PF20703"/>
    </source>
</evidence>
<sequence>MGDVEELTSRHDPNPYPGRRPFTTAEGHRFFGRADETRRLAELWAHRPVTVLRGPSGCGRTSLINAGVIPLLRDTRHDPVPVADVGPLAVPLQGRVLPNAAFPEWDPYLLALLAAWREDPGEAGPVAAFLRRARRRGRFGAQRPVLLAVDCAERWFTGRALSRGRSGLRELLTVVAADPGARLLFSVREEEAEHLVEAVARHGLPVAEVRLGRLTWSGALSAVVEPAQQAGRPFEDGAAERLVDELSTTHNATAHESAAHEDAGVEPVLLQAACRTLWDRLGETDETISSRLVPSLDDILADLCTATMDNIVDVLDAAARSAGATSEAEWRTLRTWERTPEEVARHAAEIPSSPEEAAAAARERGRDGPAVSAAARHLLREAHLVKSVRTGDTTTDVLQHAALALTLDRLGERPKRSRYRTGPWHRLRAAEAALAAGQPLLARGLAGAAAGHPDTDAGFQADVQTVLGNIAYLHGRFDEAARSYQRAGELLQTIDDSVGVVRQLAAEGWARFATGDVERGVALLRSGADLAPGDASVQVGLGRMLWRAGRPEAALAVLSGVLNRHGDVSEAREIRGEILADRGESESALRDLDRLGRSADPAARAARALALARRGRLDAARAEIGEAVVAGAESGPALYRAAQVELMTGDTGTATDLATRAVEARHPPLPEHLRAEAWRLLADV</sequence>
<feature type="domain" description="Novel STAND NTPase 1" evidence="2">
    <location>
        <begin position="15"/>
        <end position="281"/>
    </location>
</feature>
<evidence type="ECO:0000313" key="3">
    <source>
        <dbReference type="EMBL" id="RMI45767.1"/>
    </source>
</evidence>
<evidence type="ECO:0000313" key="4">
    <source>
        <dbReference type="Proteomes" id="UP000282674"/>
    </source>
</evidence>
<gene>
    <name evidence="3" type="ORF">EBO15_09290</name>
</gene>
<comment type="caution">
    <text evidence="3">The sequence shown here is derived from an EMBL/GenBank/DDBJ whole genome shotgun (WGS) entry which is preliminary data.</text>
</comment>
<proteinExistence type="predicted"/>
<dbReference type="PANTHER" id="PTHR47691:SF3">
    <property type="entry name" value="HTH-TYPE TRANSCRIPTIONAL REGULATOR RV0890C-RELATED"/>
    <property type="match status" value="1"/>
</dbReference>
<dbReference type="Gene3D" id="1.25.40.10">
    <property type="entry name" value="Tetratricopeptide repeat domain"/>
    <property type="match status" value="1"/>
</dbReference>
<dbReference type="EMBL" id="RFFG01000012">
    <property type="protein sequence ID" value="RMI45767.1"/>
    <property type="molecule type" value="Genomic_DNA"/>
</dbReference>
<name>A0A3M2M804_9ACTN</name>
<dbReference type="Pfam" id="PF20703">
    <property type="entry name" value="nSTAND1"/>
    <property type="match status" value="1"/>
</dbReference>
<feature type="region of interest" description="Disordered" evidence="1">
    <location>
        <begin position="1"/>
        <end position="25"/>
    </location>
</feature>
<dbReference type="AlphaFoldDB" id="A0A3M2M804"/>
<organism evidence="3 4">
    <name type="scientific">Actinomadura harenae</name>
    <dbReference type="NCBI Taxonomy" id="2483351"/>
    <lineage>
        <taxon>Bacteria</taxon>
        <taxon>Bacillati</taxon>
        <taxon>Actinomycetota</taxon>
        <taxon>Actinomycetes</taxon>
        <taxon>Streptosporangiales</taxon>
        <taxon>Thermomonosporaceae</taxon>
        <taxon>Actinomadura</taxon>
    </lineage>
</organism>
<dbReference type="SUPFAM" id="SSF52540">
    <property type="entry name" value="P-loop containing nucleoside triphosphate hydrolases"/>
    <property type="match status" value="1"/>
</dbReference>
<dbReference type="InterPro" id="IPR011990">
    <property type="entry name" value="TPR-like_helical_dom_sf"/>
</dbReference>
<protein>
    <submittedName>
        <fullName evidence="3">Tetratricopeptide repeat protein</fullName>
    </submittedName>
</protein>
<dbReference type="SUPFAM" id="SSF48452">
    <property type="entry name" value="TPR-like"/>
    <property type="match status" value="2"/>
</dbReference>
<accession>A0A3M2M804</accession>
<reference evidence="3 4" key="1">
    <citation type="submission" date="2018-10" db="EMBL/GenBank/DDBJ databases">
        <title>Isolation from soil.</title>
        <authorList>
            <person name="Hu J."/>
        </authorList>
    </citation>
    <scope>NUCLEOTIDE SEQUENCE [LARGE SCALE GENOMIC DNA]</scope>
    <source>
        <strain evidence="3 4">NEAU-Ht49</strain>
    </source>
</reference>